<feature type="domain" description="EAL" evidence="7">
    <location>
        <begin position="611"/>
        <end position="864"/>
    </location>
</feature>
<organism evidence="9 10">
    <name type="scientific">Vulcaniibacterium thermophilum</name>
    <dbReference type="NCBI Taxonomy" id="1169913"/>
    <lineage>
        <taxon>Bacteria</taxon>
        <taxon>Pseudomonadati</taxon>
        <taxon>Pseudomonadota</taxon>
        <taxon>Gammaproteobacteria</taxon>
        <taxon>Lysobacterales</taxon>
        <taxon>Lysobacteraceae</taxon>
        <taxon>Vulcaniibacterium</taxon>
    </lineage>
</organism>
<reference evidence="9" key="2">
    <citation type="submission" date="2020-09" db="EMBL/GenBank/DDBJ databases">
        <authorList>
            <person name="Sun Q."/>
            <person name="Kim S."/>
        </authorList>
    </citation>
    <scope>NUCLEOTIDE SEQUENCE</scope>
    <source>
        <strain evidence="9">KCTC 32020</strain>
    </source>
</reference>
<dbReference type="SMART" id="SM00448">
    <property type="entry name" value="REC"/>
    <property type="match status" value="1"/>
</dbReference>
<dbReference type="Gene3D" id="3.20.20.450">
    <property type="entry name" value="EAL domain"/>
    <property type="match status" value="1"/>
</dbReference>
<dbReference type="SMART" id="SM00091">
    <property type="entry name" value="PAS"/>
    <property type="match status" value="1"/>
</dbReference>
<feature type="domain" description="GGDEF" evidence="8">
    <location>
        <begin position="469"/>
        <end position="603"/>
    </location>
</feature>
<comment type="caution">
    <text evidence="9">The sequence shown here is derived from an EMBL/GenBank/DDBJ whole genome shotgun (WGS) entry which is preliminary data.</text>
</comment>
<dbReference type="CDD" id="cd01949">
    <property type="entry name" value="GGDEF"/>
    <property type="match status" value="1"/>
</dbReference>
<dbReference type="InterPro" id="IPR029787">
    <property type="entry name" value="Nucleotide_cyclase"/>
</dbReference>
<dbReference type="Proteomes" id="UP000636453">
    <property type="component" value="Unassembled WGS sequence"/>
</dbReference>
<evidence type="ECO:0000313" key="10">
    <source>
        <dbReference type="Proteomes" id="UP000636453"/>
    </source>
</evidence>
<dbReference type="GO" id="GO:0016301">
    <property type="term" value="F:kinase activity"/>
    <property type="evidence" value="ECO:0007669"/>
    <property type="project" value="UniProtKB-KW"/>
</dbReference>
<proteinExistence type="predicted"/>
<feature type="domain" description="Response regulatory" evidence="4">
    <location>
        <begin position="6"/>
        <end position="122"/>
    </location>
</feature>
<keyword evidence="1" id="KW-0808">Transferase</keyword>
<dbReference type="InterPro" id="IPR011006">
    <property type="entry name" value="CheY-like_superfamily"/>
</dbReference>
<dbReference type="EMBL" id="BNCF01000002">
    <property type="protein sequence ID" value="GHE27584.1"/>
    <property type="molecule type" value="Genomic_DNA"/>
</dbReference>
<evidence type="ECO:0000256" key="1">
    <source>
        <dbReference type="ARBA" id="ARBA00022679"/>
    </source>
</evidence>
<dbReference type="SUPFAM" id="SSF141868">
    <property type="entry name" value="EAL domain-like"/>
    <property type="match status" value="1"/>
</dbReference>
<evidence type="ECO:0000259" key="8">
    <source>
        <dbReference type="PROSITE" id="PS50887"/>
    </source>
</evidence>
<dbReference type="SUPFAM" id="SSF55073">
    <property type="entry name" value="Nucleotide cyclase"/>
    <property type="match status" value="1"/>
</dbReference>
<dbReference type="SMART" id="SM00267">
    <property type="entry name" value="GGDEF"/>
    <property type="match status" value="1"/>
</dbReference>
<evidence type="ECO:0000259" key="7">
    <source>
        <dbReference type="PROSITE" id="PS50883"/>
    </source>
</evidence>
<dbReference type="OrthoDB" id="9804951at2"/>
<feature type="domain" description="PAC" evidence="6">
    <location>
        <begin position="214"/>
        <end position="266"/>
    </location>
</feature>
<reference evidence="9" key="1">
    <citation type="journal article" date="2014" name="Int. J. Syst. Evol. Microbiol.">
        <title>Complete genome sequence of Corynebacterium casei LMG S-19264T (=DSM 44701T), isolated from a smear-ripened cheese.</title>
        <authorList>
            <consortium name="US DOE Joint Genome Institute (JGI-PGF)"/>
            <person name="Walter F."/>
            <person name="Albersmeier A."/>
            <person name="Kalinowski J."/>
            <person name="Ruckert C."/>
        </authorList>
    </citation>
    <scope>NUCLEOTIDE SEQUENCE</scope>
    <source>
        <strain evidence="9">KCTC 32020</strain>
    </source>
</reference>
<dbReference type="InterPro" id="IPR001633">
    <property type="entry name" value="EAL_dom"/>
</dbReference>
<dbReference type="CDD" id="cd00130">
    <property type="entry name" value="PAS"/>
    <property type="match status" value="1"/>
</dbReference>
<dbReference type="Gene3D" id="3.30.70.270">
    <property type="match status" value="1"/>
</dbReference>
<evidence type="ECO:0000256" key="3">
    <source>
        <dbReference type="PROSITE-ProRule" id="PRU00169"/>
    </source>
</evidence>
<name>A0A918YWE5_9GAMM</name>
<dbReference type="PANTHER" id="PTHR44757">
    <property type="entry name" value="DIGUANYLATE CYCLASE DGCP"/>
    <property type="match status" value="1"/>
</dbReference>
<dbReference type="CDD" id="cd01948">
    <property type="entry name" value="EAL"/>
    <property type="match status" value="1"/>
</dbReference>
<dbReference type="InterPro" id="IPR013767">
    <property type="entry name" value="PAS_fold"/>
</dbReference>
<dbReference type="SUPFAM" id="SSF55785">
    <property type="entry name" value="PYP-like sensor domain (PAS domain)"/>
    <property type="match status" value="1"/>
</dbReference>
<dbReference type="PANTHER" id="PTHR44757:SF2">
    <property type="entry name" value="BIOFILM ARCHITECTURE MAINTENANCE PROTEIN MBAA"/>
    <property type="match status" value="1"/>
</dbReference>
<dbReference type="Pfam" id="PF00563">
    <property type="entry name" value="EAL"/>
    <property type="match status" value="1"/>
</dbReference>
<dbReference type="InterPro" id="IPR029016">
    <property type="entry name" value="GAF-like_dom_sf"/>
</dbReference>
<dbReference type="SUPFAM" id="SSF55781">
    <property type="entry name" value="GAF domain-like"/>
    <property type="match status" value="1"/>
</dbReference>
<keyword evidence="2" id="KW-0418">Kinase</keyword>
<evidence type="ECO:0000256" key="2">
    <source>
        <dbReference type="ARBA" id="ARBA00022777"/>
    </source>
</evidence>
<dbReference type="AlphaFoldDB" id="A0A918YWE5"/>
<evidence type="ECO:0000259" key="6">
    <source>
        <dbReference type="PROSITE" id="PS50113"/>
    </source>
</evidence>
<dbReference type="NCBIfam" id="TIGR00254">
    <property type="entry name" value="GGDEF"/>
    <property type="match status" value="1"/>
</dbReference>
<keyword evidence="3" id="KW-0597">Phosphoprotein</keyword>
<dbReference type="GO" id="GO:0006355">
    <property type="term" value="P:regulation of DNA-templated transcription"/>
    <property type="evidence" value="ECO:0007669"/>
    <property type="project" value="InterPro"/>
</dbReference>
<dbReference type="NCBIfam" id="TIGR00229">
    <property type="entry name" value="sensory_box"/>
    <property type="match status" value="1"/>
</dbReference>
<dbReference type="InterPro" id="IPR000160">
    <property type="entry name" value="GGDEF_dom"/>
</dbReference>
<dbReference type="InterPro" id="IPR001610">
    <property type="entry name" value="PAC"/>
</dbReference>
<protein>
    <recommendedName>
        <fullName evidence="11">EAL domain-containing protein</fullName>
    </recommendedName>
</protein>
<dbReference type="SMART" id="SM00052">
    <property type="entry name" value="EAL"/>
    <property type="match status" value="1"/>
</dbReference>
<dbReference type="PROSITE" id="PS50113">
    <property type="entry name" value="PAC"/>
    <property type="match status" value="1"/>
</dbReference>
<feature type="modified residue" description="4-aspartylphosphate" evidence="3">
    <location>
        <position position="57"/>
    </location>
</feature>
<dbReference type="Gene3D" id="3.30.450.20">
    <property type="entry name" value="PAS domain"/>
    <property type="match status" value="1"/>
</dbReference>
<dbReference type="InterPro" id="IPR000700">
    <property type="entry name" value="PAS-assoc_C"/>
</dbReference>
<dbReference type="PROSITE" id="PS50112">
    <property type="entry name" value="PAS"/>
    <property type="match status" value="1"/>
</dbReference>
<dbReference type="PROSITE" id="PS50887">
    <property type="entry name" value="GGDEF"/>
    <property type="match status" value="1"/>
</dbReference>
<evidence type="ECO:0000259" key="4">
    <source>
        <dbReference type="PROSITE" id="PS50110"/>
    </source>
</evidence>
<dbReference type="InterPro" id="IPR043128">
    <property type="entry name" value="Rev_trsase/Diguanyl_cyclase"/>
</dbReference>
<dbReference type="RefSeq" id="WP_146472056.1">
    <property type="nucleotide sequence ID" value="NZ_BNCF01000002.1"/>
</dbReference>
<dbReference type="Gene3D" id="3.30.450.40">
    <property type="match status" value="1"/>
</dbReference>
<dbReference type="GO" id="GO:0000160">
    <property type="term" value="P:phosphorelay signal transduction system"/>
    <property type="evidence" value="ECO:0007669"/>
    <property type="project" value="InterPro"/>
</dbReference>
<dbReference type="PROSITE" id="PS50110">
    <property type="entry name" value="RESPONSE_REGULATORY"/>
    <property type="match status" value="1"/>
</dbReference>
<dbReference type="Pfam" id="PF00990">
    <property type="entry name" value="GGDEF"/>
    <property type="match status" value="1"/>
</dbReference>
<dbReference type="InterPro" id="IPR035965">
    <property type="entry name" value="PAS-like_dom_sf"/>
</dbReference>
<sequence length="866" mass="95229">MDAPLRALLVEESAEDAEAILGAICDLPDPCQHRRVTSPEELREALAAFAPDVVLADHAVPGFGDHEALSIVQAHDPLLPFVYVAGTVGEEVAIEAIRRGAADFVLKENLRRLPSVVGRALESARERRERLRIEAALRESEERFRSIVENSHDWIWEIDRDARLTYCNAAVERMLGHAPERLLGQDCLQLLHPHDRTEVARRLPALIEHGGGWRGWRLHWLHRDGSVRVVESTGEALRDAQGRVRGFRGVNHDITELLQKKDRIQHLARLHGVLSALGNAVLRAGTRQEVLDAACRVAVEQGGFLAACIGEPGAGGQGVRLSAWYGDAAAIAAVAEIGRRGQADPVRPSPGTRALQRNEWTVAADLASAAEGVPDWAAAMAREAGIAAQLVVPVGDPPWCALGLFAATPQAFDEEERALYKRLAEEIDYAADFIAKSERLEYLAYFDPLTGLPNRASLQAHLQTRLERERVALAVLDLERFGAINESRGRAFGDRLLAAVGEHLRRLIEGHAMLARLEADSFALAWPAEGDADHELARMEALLQQLNRTPLALDGDPMRVRLNGGLAIGPDHGADPETLEHAAVAALAEARKRRVRAMAFGAELRGRAAQRLQLEEELRRAVERGEFELHYQPKVAAETHRLVGAEALLRWRHPERGRVGPAEFMAVLEDSGLIVPVGRWALREALRTALAWREHWPGLRLAVNVSARELQHAGFLEHCSGLLAPFAGESPPLDIEVTESLFMEDINQTIALLEEVRALGCRVAIDDFGTGYSSLNYVARLPADELKIDLSFTRLMTQSPETLALVTHIINLAHSLGLRVVAEGVEDEEQAKLLRLLRCDVLQGFLLGPPLPASEFARRLLGLEEA</sequence>
<dbReference type="InterPro" id="IPR001789">
    <property type="entry name" value="Sig_transdc_resp-reg_receiver"/>
</dbReference>
<evidence type="ECO:0008006" key="11">
    <source>
        <dbReference type="Google" id="ProtNLM"/>
    </source>
</evidence>
<gene>
    <name evidence="9" type="ORF">GCM10007167_06300</name>
</gene>
<accession>A0A918YWE5</accession>
<evidence type="ECO:0000313" key="9">
    <source>
        <dbReference type="EMBL" id="GHE27584.1"/>
    </source>
</evidence>
<keyword evidence="10" id="KW-1185">Reference proteome</keyword>
<dbReference type="InterPro" id="IPR003018">
    <property type="entry name" value="GAF"/>
</dbReference>
<dbReference type="InterPro" id="IPR035919">
    <property type="entry name" value="EAL_sf"/>
</dbReference>
<dbReference type="Pfam" id="PF00989">
    <property type="entry name" value="PAS"/>
    <property type="match status" value="1"/>
</dbReference>
<dbReference type="Gene3D" id="3.40.50.2300">
    <property type="match status" value="1"/>
</dbReference>
<dbReference type="InterPro" id="IPR000014">
    <property type="entry name" value="PAS"/>
</dbReference>
<dbReference type="InterPro" id="IPR052155">
    <property type="entry name" value="Biofilm_reg_signaling"/>
</dbReference>
<dbReference type="SUPFAM" id="SSF52172">
    <property type="entry name" value="CheY-like"/>
    <property type="match status" value="1"/>
</dbReference>
<dbReference type="Pfam" id="PF13185">
    <property type="entry name" value="GAF_2"/>
    <property type="match status" value="1"/>
</dbReference>
<dbReference type="PROSITE" id="PS50883">
    <property type="entry name" value="EAL"/>
    <property type="match status" value="1"/>
</dbReference>
<evidence type="ECO:0000259" key="5">
    <source>
        <dbReference type="PROSITE" id="PS50112"/>
    </source>
</evidence>
<dbReference type="SMART" id="SM00086">
    <property type="entry name" value="PAC"/>
    <property type="match status" value="1"/>
</dbReference>
<feature type="domain" description="PAS" evidence="5">
    <location>
        <begin position="140"/>
        <end position="210"/>
    </location>
</feature>